<protein>
    <submittedName>
        <fullName evidence="8 9">Zinc finger and SCAN domain-containing protein 18 isoform X1</fullName>
    </submittedName>
</protein>
<dbReference type="InterPro" id="IPR003309">
    <property type="entry name" value="SCAN_dom"/>
</dbReference>
<feature type="compositionally biased region" description="Basic and acidic residues" evidence="4">
    <location>
        <begin position="198"/>
        <end position="230"/>
    </location>
</feature>
<evidence type="ECO:0000256" key="2">
    <source>
        <dbReference type="PROSITE-ProRule" id="PRU00042"/>
    </source>
</evidence>
<feature type="domain" description="C2H2-type" evidence="5">
    <location>
        <begin position="428"/>
        <end position="455"/>
    </location>
</feature>
<keyword evidence="1 3" id="KW-0539">Nucleus</keyword>
<reference evidence="8 9" key="1">
    <citation type="submission" date="2025-05" db="UniProtKB">
        <authorList>
            <consortium name="RefSeq"/>
        </authorList>
    </citation>
    <scope>IDENTIFICATION</scope>
</reference>
<dbReference type="SMART" id="SM00431">
    <property type="entry name" value="SCAN"/>
    <property type="match status" value="1"/>
</dbReference>
<dbReference type="SUPFAM" id="SSF57667">
    <property type="entry name" value="beta-beta-alpha zinc fingers"/>
    <property type="match status" value="1"/>
</dbReference>
<evidence type="ECO:0000256" key="1">
    <source>
        <dbReference type="ARBA" id="ARBA00023242"/>
    </source>
</evidence>
<evidence type="ECO:0000259" key="6">
    <source>
        <dbReference type="PROSITE" id="PS50804"/>
    </source>
</evidence>
<dbReference type="Gene3D" id="3.30.160.60">
    <property type="entry name" value="Classic Zinc Finger"/>
    <property type="match status" value="2"/>
</dbReference>
<dbReference type="Proteomes" id="UP000694923">
    <property type="component" value="Unplaced"/>
</dbReference>
<comment type="subcellular location">
    <subcellularLocation>
        <location evidence="3">Nucleus</location>
    </subcellularLocation>
</comment>
<feature type="region of interest" description="Disordered" evidence="4">
    <location>
        <begin position="352"/>
        <end position="373"/>
    </location>
</feature>
<dbReference type="Pfam" id="PF00096">
    <property type="entry name" value="zf-C2H2"/>
    <property type="match status" value="2"/>
</dbReference>
<dbReference type="SUPFAM" id="SSF47353">
    <property type="entry name" value="Retrovirus capsid dimerization domain-like"/>
    <property type="match status" value="1"/>
</dbReference>
<evidence type="ECO:0000313" key="9">
    <source>
        <dbReference type="RefSeq" id="XP_008570431.1"/>
    </source>
</evidence>
<keyword evidence="7" id="KW-1185">Reference proteome</keyword>
<evidence type="ECO:0000313" key="8">
    <source>
        <dbReference type="RefSeq" id="XP_008570430.1"/>
    </source>
</evidence>
<dbReference type="InterPro" id="IPR038269">
    <property type="entry name" value="SCAN_sf"/>
</dbReference>
<dbReference type="RefSeq" id="XP_008570434.1">
    <property type="nucleotide sequence ID" value="XM_008572212.1"/>
</dbReference>
<gene>
    <name evidence="8 9 10 11" type="primary">ZSCAN18</name>
</gene>
<evidence type="ECO:0000313" key="7">
    <source>
        <dbReference type="Proteomes" id="UP000694923"/>
    </source>
</evidence>
<dbReference type="GeneID" id="103590081"/>
<evidence type="ECO:0000259" key="5">
    <source>
        <dbReference type="PROSITE" id="PS50157"/>
    </source>
</evidence>
<dbReference type="PANTHER" id="PTHR45935:SF32">
    <property type="entry name" value="ZINC FINGER AND SCAN DOMAIN CONTAINING 18"/>
    <property type="match status" value="1"/>
</dbReference>
<name>A0ABM0QPY9_GALVR</name>
<evidence type="ECO:0000256" key="4">
    <source>
        <dbReference type="SAM" id="MobiDB-lite"/>
    </source>
</evidence>
<dbReference type="PROSITE" id="PS00028">
    <property type="entry name" value="ZINC_FINGER_C2H2_1"/>
    <property type="match status" value="2"/>
</dbReference>
<dbReference type="PROSITE" id="PS50804">
    <property type="entry name" value="SCAN_BOX"/>
    <property type="match status" value="1"/>
</dbReference>
<feature type="domain" description="SCAN box" evidence="6">
    <location>
        <begin position="47"/>
        <end position="125"/>
    </location>
</feature>
<dbReference type="InterPro" id="IPR013087">
    <property type="entry name" value="Znf_C2H2_type"/>
</dbReference>
<feature type="domain" description="C2H2-type" evidence="5">
    <location>
        <begin position="456"/>
        <end position="483"/>
    </location>
</feature>
<evidence type="ECO:0000313" key="11">
    <source>
        <dbReference type="RefSeq" id="XP_008570434.1"/>
    </source>
</evidence>
<proteinExistence type="predicted"/>
<feature type="region of interest" description="Disordered" evidence="4">
    <location>
        <begin position="270"/>
        <end position="289"/>
    </location>
</feature>
<evidence type="ECO:0000313" key="10">
    <source>
        <dbReference type="RefSeq" id="XP_008570433.1"/>
    </source>
</evidence>
<dbReference type="PANTHER" id="PTHR45935">
    <property type="entry name" value="PROTEIN ZBED8-RELATED"/>
    <property type="match status" value="1"/>
</dbReference>
<keyword evidence="2" id="KW-0863">Zinc-finger</keyword>
<dbReference type="SMART" id="SM00355">
    <property type="entry name" value="ZnF_C2H2"/>
    <property type="match status" value="2"/>
</dbReference>
<feature type="region of interest" description="Disordered" evidence="4">
    <location>
        <begin position="383"/>
        <end position="402"/>
    </location>
</feature>
<feature type="compositionally biased region" description="Pro residues" evidence="4">
    <location>
        <begin position="180"/>
        <end position="190"/>
    </location>
</feature>
<dbReference type="PROSITE" id="PS50157">
    <property type="entry name" value="ZINC_FINGER_C2H2_2"/>
    <property type="match status" value="2"/>
</dbReference>
<sequence length="525" mass="57104">MLPLEKAFASPRSSLVPQELPIPAARVQQEEPETTPRRSPADLEFSRLRFREFVYQETAGPHQTLARLHELCRQWLRPEARSKEQMLELLVLEQFLGILPDKVRPWVVAQYPESCKKAASLVEGLAEVLEEPGMLLSSPAGSSSAFSEGVWERHAEPPLLQGGPASPSRNPGPGEALAPPETPWPAPNPVLPEQGNVGEERTEEASPAKVEPKKLRSFPEEPRPMGEWGHLDPAEENLKSYRKLLLLGYQLSQPDFASRLDTEELRLVERDSPGGSLSGGGRWQESTGSMGEEASMRETLMESLTGGTPINPSSGTIQEEEEQPWEVLDPQDRELSPVTMAQRQSVIQKPAQTTPLPGLGTKRPYPEDGGGQGLECVSSRSICQPRHGRKEPGAAGHGAGFLAGQDPGTSAAGCPVAAVPGASRGKPYTCSECGEAFAWLSHLMEHHRGHSGRKRYACQGCWKTFNFSLALAEHQKTHEKEKGYVLGGALGPHPGTRDTHISGRMGGLPECVESDVFPVQPEAQG</sequence>
<dbReference type="RefSeq" id="XP_008570433.1">
    <property type="nucleotide sequence ID" value="XM_008572211.1"/>
</dbReference>
<dbReference type="Gene3D" id="1.10.4020.10">
    <property type="entry name" value="DNA breaking-rejoining enzymes"/>
    <property type="match status" value="1"/>
</dbReference>
<dbReference type="RefSeq" id="XP_008570431.1">
    <property type="nucleotide sequence ID" value="XM_008572209.1"/>
</dbReference>
<feature type="region of interest" description="Disordered" evidence="4">
    <location>
        <begin position="156"/>
        <end position="230"/>
    </location>
</feature>
<keyword evidence="2" id="KW-0479">Metal-binding</keyword>
<dbReference type="InterPro" id="IPR050916">
    <property type="entry name" value="SCAN-C2H2_zinc_finger"/>
</dbReference>
<dbReference type="Pfam" id="PF02023">
    <property type="entry name" value="SCAN"/>
    <property type="match status" value="1"/>
</dbReference>
<dbReference type="InterPro" id="IPR036236">
    <property type="entry name" value="Znf_C2H2_sf"/>
</dbReference>
<keyword evidence="2" id="KW-0862">Zinc</keyword>
<evidence type="ECO:0000256" key="3">
    <source>
        <dbReference type="PROSITE-ProRule" id="PRU00187"/>
    </source>
</evidence>
<feature type="region of interest" description="Disordered" evidence="4">
    <location>
        <begin position="1"/>
        <end position="41"/>
    </location>
</feature>
<accession>A0ABM0QPY9</accession>
<organism evidence="7 8">
    <name type="scientific">Galeopterus variegatus</name>
    <name type="common">Malayan flying lemur</name>
    <name type="synonym">Cynocephalus variegatus</name>
    <dbReference type="NCBI Taxonomy" id="482537"/>
    <lineage>
        <taxon>Eukaryota</taxon>
        <taxon>Metazoa</taxon>
        <taxon>Chordata</taxon>
        <taxon>Craniata</taxon>
        <taxon>Vertebrata</taxon>
        <taxon>Euteleostomi</taxon>
        <taxon>Mammalia</taxon>
        <taxon>Eutheria</taxon>
        <taxon>Euarchontoglires</taxon>
        <taxon>Dermoptera</taxon>
        <taxon>Cynocephalidae</taxon>
        <taxon>Galeopterus</taxon>
    </lineage>
</organism>
<dbReference type="CDD" id="cd07936">
    <property type="entry name" value="SCAN"/>
    <property type="match status" value="1"/>
</dbReference>
<dbReference type="RefSeq" id="XP_008570430.1">
    <property type="nucleotide sequence ID" value="XM_008572208.1"/>
</dbReference>